<evidence type="ECO:0000313" key="2">
    <source>
        <dbReference type="Proteomes" id="UP000195305"/>
    </source>
</evidence>
<accession>A0A1Y4SQ92</accession>
<dbReference type="EMBL" id="NFLJ01000047">
    <property type="protein sequence ID" value="OUQ32074.1"/>
    <property type="molecule type" value="Genomic_DNA"/>
</dbReference>
<reference evidence="1 2" key="1">
    <citation type="journal article" date="2018" name="BMC Genomics">
        <title>Whole genome sequencing and function prediction of 133 gut anaerobes isolated from chicken caecum in pure cultures.</title>
        <authorList>
            <person name="Medvecky M."/>
            <person name="Cejkova D."/>
            <person name="Polansky O."/>
            <person name="Karasova D."/>
            <person name="Kubasova T."/>
            <person name="Cizek A."/>
            <person name="Rychlik I."/>
        </authorList>
    </citation>
    <scope>NUCLEOTIDE SEQUENCE [LARGE SCALE GENOMIC DNA]</scope>
    <source>
        <strain evidence="1 2">An13</strain>
    </source>
</reference>
<sequence>MRIPNKVIINAVPYKVNVRCDLRMGPDYASEIFEADQEINIRDYSGKDTMKVSFLHECIHGMLYSLGYVKHDEKMIDGLAHQLYAFIKDNPEIFKGETKK</sequence>
<organism evidence="1 2">
    <name type="scientific">Massilimicrobiota timonensis</name>
    <dbReference type="NCBI Taxonomy" id="1776392"/>
    <lineage>
        <taxon>Bacteria</taxon>
        <taxon>Bacillati</taxon>
        <taxon>Bacillota</taxon>
        <taxon>Erysipelotrichia</taxon>
        <taxon>Erysipelotrichales</taxon>
        <taxon>Erysipelotrichaceae</taxon>
        <taxon>Massilimicrobiota</taxon>
    </lineage>
</organism>
<gene>
    <name evidence="1" type="ORF">B5E75_12745</name>
</gene>
<dbReference type="AlphaFoldDB" id="A0A1Y4SQ92"/>
<dbReference type="RefSeq" id="WP_087359885.1">
    <property type="nucleotide sequence ID" value="NZ_NFLJ01000047.1"/>
</dbReference>
<name>A0A1Y4SQ92_9FIRM</name>
<comment type="caution">
    <text evidence="1">The sequence shown here is derived from an EMBL/GenBank/DDBJ whole genome shotgun (WGS) entry which is preliminary data.</text>
</comment>
<keyword evidence="2" id="KW-1185">Reference proteome</keyword>
<dbReference type="OrthoDB" id="1757733at2"/>
<dbReference type="Proteomes" id="UP000195305">
    <property type="component" value="Unassembled WGS sequence"/>
</dbReference>
<protein>
    <recommendedName>
        <fullName evidence="3">IrrE N-terminal-like domain-containing protein</fullName>
    </recommendedName>
</protein>
<evidence type="ECO:0008006" key="3">
    <source>
        <dbReference type="Google" id="ProtNLM"/>
    </source>
</evidence>
<proteinExistence type="predicted"/>
<evidence type="ECO:0000313" key="1">
    <source>
        <dbReference type="EMBL" id="OUQ32074.1"/>
    </source>
</evidence>